<accession>A0A7S4AET4</accession>
<dbReference type="EMBL" id="HBIX01007459">
    <property type="protein sequence ID" value="CAE0713053.1"/>
    <property type="molecule type" value="Transcribed_RNA"/>
</dbReference>
<gene>
    <name evidence="1" type="ORF">PAUS00366_LOCUS5805</name>
</gene>
<organism evidence="1">
    <name type="scientific">Pseudo-nitzschia australis</name>
    <dbReference type="NCBI Taxonomy" id="44445"/>
    <lineage>
        <taxon>Eukaryota</taxon>
        <taxon>Sar</taxon>
        <taxon>Stramenopiles</taxon>
        <taxon>Ochrophyta</taxon>
        <taxon>Bacillariophyta</taxon>
        <taxon>Bacillariophyceae</taxon>
        <taxon>Bacillariophycidae</taxon>
        <taxon>Bacillariales</taxon>
        <taxon>Bacillariaceae</taxon>
        <taxon>Pseudo-nitzschia</taxon>
    </lineage>
</organism>
<reference evidence="1" key="1">
    <citation type="submission" date="2021-01" db="EMBL/GenBank/DDBJ databases">
        <authorList>
            <person name="Corre E."/>
            <person name="Pelletier E."/>
            <person name="Niang G."/>
            <person name="Scheremetjew M."/>
            <person name="Finn R."/>
            <person name="Kale V."/>
            <person name="Holt S."/>
            <person name="Cochrane G."/>
            <person name="Meng A."/>
            <person name="Brown T."/>
            <person name="Cohen L."/>
        </authorList>
    </citation>
    <scope>NUCLEOTIDE SEQUENCE</scope>
    <source>
        <strain evidence="1">10249 10 AB</strain>
    </source>
</reference>
<protein>
    <submittedName>
        <fullName evidence="1">Uncharacterized protein</fullName>
    </submittedName>
</protein>
<evidence type="ECO:0000313" key="1">
    <source>
        <dbReference type="EMBL" id="CAE0713053.1"/>
    </source>
</evidence>
<sequence>MPRHAIHVVETKQTNPIRFDTTSSVISDNQYRPARVVDTGVCWIGSYQSAASIAFFFAIPCNDKNTKRNEKMQQQSNVHAGDAIFRLLHGPTIWYPRILRTRQFMMHA</sequence>
<dbReference type="AlphaFoldDB" id="A0A7S4AET4"/>
<proteinExistence type="predicted"/>
<name>A0A7S4AET4_9STRA</name>